<dbReference type="GO" id="GO:0003735">
    <property type="term" value="F:structural constituent of ribosome"/>
    <property type="evidence" value="ECO:0007669"/>
    <property type="project" value="InterPro"/>
</dbReference>
<comment type="subunit">
    <text evidence="2 5">Part of the 50S ribosomal subunit.</text>
</comment>
<dbReference type="InterPro" id="IPR016082">
    <property type="entry name" value="Ribosomal_uL30_ferredoxin-like"/>
</dbReference>
<proteinExistence type="inferred from homology"/>
<evidence type="ECO:0000313" key="9">
    <source>
        <dbReference type="Proteomes" id="UP000306585"/>
    </source>
</evidence>
<keyword evidence="3 5" id="KW-0689">Ribosomal protein</keyword>
<evidence type="ECO:0000256" key="2">
    <source>
        <dbReference type="ARBA" id="ARBA00011838"/>
    </source>
</evidence>
<dbReference type="AlphaFoldDB" id="A0A5R9GJZ5"/>
<reference evidence="8 9" key="1">
    <citation type="journal article" date="2019" name="Appl. Environ. Microbiol.">
        <title>Environmental Evidence and Genomic Insight of Iron-oxidizing Bacteria Preference Towards More Corrosion Resistant Stainless Steel at Higher Salinities.</title>
        <authorList>
            <person name="Garrison C.E."/>
            <person name="Price K.A."/>
            <person name="Field E.K."/>
        </authorList>
    </citation>
    <scope>NUCLEOTIDE SEQUENCE [LARGE SCALE GENOMIC DNA]</scope>
    <source>
        <strain evidence="8 9">P3</strain>
    </source>
</reference>
<evidence type="ECO:0000256" key="6">
    <source>
        <dbReference type="RuleBase" id="RU003734"/>
    </source>
</evidence>
<dbReference type="SUPFAM" id="SSF55129">
    <property type="entry name" value="Ribosomal protein L30p/L7e"/>
    <property type="match status" value="1"/>
</dbReference>
<dbReference type="HAMAP" id="MF_01371_B">
    <property type="entry name" value="Ribosomal_uL30_B"/>
    <property type="match status" value="1"/>
</dbReference>
<evidence type="ECO:0000259" key="7">
    <source>
        <dbReference type="Pfam" id="PF00327"/>
    </source>
</evidence>
<evidence type="ECO:0000256" key="5">
    <source>
        <dbReference type="HAMAP-Rule" id="MF_01371"/>
    </source>
</evidence>
<dbReference type="RefSeq" id="WP_138240189.1">
    <property type="nucleotide sequence ID" value="NZ_VBRY01000015.1"/>
</dbReference>
<dbReference type="GO" id="GO:0006412">
    <property type="term" value="P:translation"/>
    <property type="evidence" value="ECO:0007669"/>
    <property type="project" value="UniProtKB-UniRule"/>
</dbReference>
<dbReference type="Pfam" id="PF00327">
    <property type="entry name" value="Ribosomal_L30"/>
    <property type="match status" value="1"/>
</dbReference>
<dbReference type="FunFam" id="3.30.1390.20:FF:000001">
    <property type="entry name" value="50S ribosomal protein L30"/>
    <property type="match status" value="1"/>
</dbReference>
<sequence>MSNKEKIRVRQVKSGIGYSKSQNATLRGLGLRRMNHVVELEDTPSVRGMVNKVNHLVRIESGE</sequence>
<accession>A0A5R9GJZ5</accession>
<comment type="caution">
    <text evidence="8">The sequence shown here is derived from an EMBL/GenBank/DDBJ whole genome shotgun (WGS) entry which is preliminary data.</text>
</comment>
<dbReference type="Proteomes" id="UP000306585">
    <property type="component" value="Unassembled WGS sequence"/>
</dbReference>
<dbReference type="OrthoDB" id="9812790at2"/>
<dbReference type="EMBL" id="VBRY01000015">
    <property type="protein sequence ID" value="TLS65535.1"/>
    <property type="molecule type" value="Genomic_DNA"/>
</dbReference>
<dbReference type="InterPro" id="IPR036919">
    <property type="entry name" value="Ribo_uL30_ferredoxin-like_sf"/>
</dbReference>
<dbReference type="GO" id="GO:0022625">
    <property type="term" value="C:cytosolic large ribosomal subunit"/>
    <property type="evidence" value="ECO:0007669"/>
    <property type="project" value="TreeGrafter"/>
</dbReference>
<evidence type="ECO:0000256" key="4">
    <source>
        <dbReference type="ARBA" id="ARBA00023274"/>
    </source>
</evidence>
<protein>
    <recommendedName>
        <fullName evidence="5">Large ribosomal subunit protein uL30</fullName>
    </recommendedName>
</protein>
<gene>
    <name evidence="5 8" type="primary">rpmD</name>
    <name evidence="8" type="ORF">FEF65_12655</name>
</gene>
<dbReference type="InterPro" id="IPR005996">
    <property type="entry name" value="Ribosomal_uL30_bac-type"/>
</dbReference>
<evidence type="ECO:0000313" key="8">
    <source>
        <dbReference type="EMBL" id="TLS65535.1"/>
    </source>
</evidence>
<feature type="domain" description="Large ribosomal subunit protein uL30-like ferredoxin-like fold" evidence="7">
    <location>
        <begin position="7"/>
        <end position="57"/>
    </location>
</feature>
<evidence type="ECO:0000256" key="1">
    <source>
        <dbReference type="ARBA" id="ARBA00007594"/>
    </source>
</evidence>
<dbReference type="PANTHER" id="PTHR15892:SF2">
    <property type="entry name" value="LARGE RIBOSOMAL SUBUNIT PROTEIN UL30M"/>
    <property type="match status" value="1"/>
</dbReference>
<dbReference type="PIRSF" id="PIRSF002211">
    <property type="entry name" value="Ribosomal_L30_bac-type"/>
    <property type="match status" value="1"/>
</dbReference>
<dbReference type="NCBIfam" id="TIGR01308">
    <property type="entry name" value="rpmD_bact"/>
    <property type="match status" value="1"/>
</dbReference>
<dbReference type="CDD" id="cd01658">
    <property type="entry name" value="Ribosomal_L30"/>
    <property type="match status" value="1"/>
</dbReference>
<dbReference type="Gene3D" id="3.30.1390.20">
    <property type="entry name" value="Ribosomal protein L30, ferredoxin-like fold domain"/>
    <property type="match status" value="1"/>
</dbReference>
<keyword evidence="9" id="KW-1185">Reference proteome</keyword>
<organism evidence="8 9">
    <name type="scientific">Mariprofundus erugo</name>
    <dbReference type="NCBI Taxonomy" id="2528639"/>
    <lineage>
        <taxon>Bacteria</taxon>
        <taxon>Pseudomonadati</taxon>
        <taxon>Pseudomonadota</taxon>
        <taxon>Candidatius Mariprofundia</taxon>
        <taxon>Mariprofundales</taxon>
        <taxon>Mariprofundaceae</taxon>
        <taxon>Mariprofundus</taxon>
    </lineage>
</organism>
<name>A0A5R9GJZ5_9PROT</name>
<dbReference type="PROSITE" id="PS00634">
    <property type="entry name" value="RIBOSOMAL_L30"/>
    <property type="match status" value="1"/>
</dbReference>
<dbReference type="InterPro" id="IPR018038">
    <property type="entry name" value="Ribosomal_uL30_CS"/>
</dbReference>
<comment type="similarity">
    <text evidence="1 5 6">Belongs to the universal ribosomal protein uL30 family.</text>
</comment>
<evidence type="ECO:0000256" key="3">
    <source>
        <dbReference type="ARBA" id="ARBA00022980"/>
    </source>
</evidence>
<dbReference type="PANTHER" id="PTHR15892">
    <property type="entry name" value="MITOCHONDRIAL RIBOSOMAL PROTEIN L30"/>
    <property type="match status" value="1"/>
</dbReference>
<keyword evidence="4 5" id="KW-0687">Ribonucleoprotein</keyword>